<evidence type="ECO:0000313" key="2">
    <source>
        <dbReference type="Proteomes" id="UP000306319"/>
    </source>
</evidence>
<organism evidence="1 2">
    <name type="scientific">Lepagella muris</name>
    <dbReference type="NCBI Taxonomy" id="3032870"/>
    <lineage>
        <taxon>Bacteria</taxon>
        <taxon>Pseudomonadati</taxon>
        <taxon>Bacteroidota</taxon>
        <taxon>Bacteroidia</taxon>
        <taxon>Bacteroidales</taxon>
        <taxon>Muribaculaceae</taxon>
        <taxon>Lepagella</taxon>
    </lineage>
</organism>
<proteinExistence type="predicted"/>
<reference evidence="1" key="1">
    <citation type="submission" date="2019-04" db="EMBL/GenBank/DDBJ databases">
        <title>Microbes associate with the intestines of laboratory mice.</title>
        <authorList>
            <person name="Navarre W."/>
            <person name="Wong E."/>
            <person name="Huang K."/>
            <person name="Tropini C."/>
            <person name="Ng K."/>
            <person name="Yu B."/>
        </authorList>
    </citation>
    <scope>NUCLEOTIDE SEQUENCE</scope>
    <source>
        <strain evidence="1">NM04_E33</strain>
    </source>
</reference>
<keyword evidence="2" id="KW-1185">Reference proteome</keyword>
<name>A0AC61RKV9_9BACT</name>
<dbReference type="EMBL" id="SRYB01000017">
    <property type="protein sequence ID" value="TGY78036.1"/>
    <property type="molecule type" value="Genomic_DNA"/>
</dbReference>
<accession>A0AC61RKV9</accession>
<gene>
    <name evidence="1" type="ORF">E5331_11835</name>
</gene>
<sequence>MEVKIKSMKHEDFKDNEYIDKLVEELNATGANVMVGKIDQLINWGIANSLWPLCFGTSCCAIEFMSLGAARYDMARFGFEVARNSPRQADYIMVQGTIVHRMAPVLRRLYEQLAEPKYVIACGGCAVSGGPFKNSYCVVPGVDHILPVDVFIPGCPPRPEAMFYGLMQLQRKIKVQKFFGGVNRKEKIAEFFAQHPEEKGRID</sequence>
<protein>
    <submittedName>
        <fullName evidence="1">NADH-quinone oxidoreductase subunit B</fullName>
    </submittedName>
</protein>
<dbReference type="Proteomes" id="UP000306319">
    <property type="component" value="Unassembled WGS sequence"/>
</dbReference>
<evidence type="ECO:0000313" key="1">
    <source>
        <dbReference type="EMBL" id="TGY78036.1"/>
    </source>
</evidence>
<comment type="caution">
    <text evidence="1">The sequence shown here is derived from an EMBL/GenBank/DDBJ whole genome shotgun (WGS) entry which is preliminary data.</text>
</comment>